<comment type="caution">
    <text evidence="6">The sequence shown here is derived from an EMBL/GenBank/DDBJ whole genome shotgun (WGS) entry which is preliminary data.</text>
</comment>
<dbReference type="AlphaFoldDB" id="A0A7X6DV68"/>
<reference evidence="6 7" key="1">
    <citation type="journal article" date="2020" name="Nature">
        <title>Bacterial chemolithoautotrophy via manganese oxidation.</title>
        <authorList>
            <person name="Yu H."/>
            <person name="Leadbetter J.R."/>
        </authorList>
    </citation>
    <scope>NUCLEOTIDE SEQUENCE [LARGE SCALE GENOMIC DNA]</scope>
    <source>
        <strain evidence="6 7">Mn-1</strain>
    </source>
</reference>
<dbReference type="InterPro" id="IPR027417">
    <property type="entry name" value="P-loop_NTPase"/>
</dbReference>
<keyword evidence="2" id="KW-0378">Hydrolase</keyword>
<accession>A0A7X6DV68</accession>
<dbReference type="GO" id="GO:0016787">
    <property type="term" value="F:hydrolase activity"/>
    <property type="evidence" value="ECO:0007669"/>
    <property type="project" value="UniProtKB-KW"/>
</dbReference>
<proteinExistence type="predicted"/>
<sequence>MGRRMTNPEAEIANLVASLKCGSIVAAAGCGKTEQIVRATQIANGRRLILTHTHAGVDALRKRFITHKVDSKKFRVDTIAGWCLLYAVSFPNWSGLSCVVPKNDKEWSAVYEATARLIQSGAVKGVLTSSYSGVFVDEYQDCNGHQHRVIKAIAPYLPVCVFGDPLQAIFDFKGQSSVDWGSDVFPVFSKAGELNIPWRWRNAGNEDLSEWLRNIRSTIEQGGAIDLRSPPTGVTWQPLPEKPALRQSKVVSTCKALMNKASNGYLVVIGDPANINVRANLAKNLAAVGFSNIEPLDCKDLYKFAERLEGSTGLVRLEIALDFICACMIRSDKTAFISAVKSHLDGSKRGSARFGALIEKGIAVVKDVSDEALLELIASTTI</sequence>
<evidence type="ECO:0000256" key="1">
    <source>
        <dbReference type="ARBA" id="ARBA00022741"/>
    </source>
</evidence>
<keyword evidence="3" id="KW-0347">Helicase</keyword>
<dbReference type="InterPro" id="IPR014016">
    <property type="entry name" value="UvrD-like_ATP-bd"/>
</dbReference>
<keyword evidence="1" id="KW-0547">Nucleotide-binding</keyword>
<evidence type="ECO:0000313" key="7">
    <source>
        <dbReference type="Proteomes" id="UP000534783"/>
    </source>
</evidence>
<organism evidence="6 7">
    <name type="scientific">Candidatus Manganitrophus noduliformans</name>
    <dbReference type="NCBI Taxonomy" id="2606439"/>
    <lineage>
        <taxon>Bacteria</taxon>
        <taxon>Pseudomonadati</taxon>
        <taxon>Nitrospirota</taxon>
        <taxon>Nitrospiria</taxon>
        <taxon>Candidatus Troglogloeales</taxon>
        <taxon>Candidatus Manganitrophaceae</taxon>
        <taxon>Candidatus Manganitrophus</taxon>
    </lineage>
</organism>
<dbReference type="SUPFAM" id="SSF52540">
    <property type="entry name" value="P-loop containing nucleoside triphosphate hydrolases"/>
    <property type="match status" value="1"/>
</dbReference>
<keyword evidence="4" id="KW-0067">ATP-binding</keyword>
<dbReference type="GO" id="GO:0005524">
    <property type="term" value="F:ATP binding"/>
    <property type="evidence" value="ECO:0007669"/>
    <property type="project" value="UniProtKB-KW"/>
</dbReference>
<evidence type="ECO:0000259" key="5">
    <source>
        <dbReference type="Pfam" id="PF00580"/>
    </source>
</evidence>
<dbReference type="GO" id="GO:0004386">
    <property type="term" value="F:helicase activity"/>
    <property type="evidence" value="ECO:0007669"/>
    <property type="project" value="UniProtKB-KW"/>
</dbReference>
<evidence type="ECO:0000313" key="6">
    <source>
        <dbReference type="EMBL" id="NKE73732.1"/>
    </source>
</evidence>
<gene>
    <name evidence="6" type="ORF">MNODULE_23560</name>
</gene>
<evidence type="ECO:0000256" key="4">
    <source>
        <dbReference type="ARBA" id="ARBA00022840"/>
    </source>
</evidence>
<protein>
    <submittedName>
        <fullName evidence="6">AAA family ATPase</fullName>
    </submittedName>
</protein>
<keyword evidence="7" id="KW-1185">Reference proteome</keyword>
<name>A0A7X6DV68_9BACT</name>
<dbReference type="EMBL" id="VTOW01000010">
    <property type="protein sequence ID" value="NKE73732.1"/>
    <property type="molecule type" value="Genomic_DNA"/>
</dbReference>
<evidence type="ECO:0000256" key="3">
    <source>
        <dbReference type="ARBA" id="ARBA00022806"/>
    </source>
</evidence>
<evidence type="ECO:0000256" key="2">
    <source>
        <dbReference type="ARBA" id="ARBA00022801"/>
    </source>
</evidence>
<dbReference type="Gene3D" id="3.40.50.300">
    <property type="entry name" value="P-loop containing nucleotide triphosphate hydrolases"/>
    <property type="match status" value="1"/>
</dbReference>
<feature type="domain" description="UvrD-like helicase ATP-binding" evidence="5">
    <location>
        <begin position="121"/>
        <end position="174"/>
    </location>
</feature>
<dbReference type="Proteomes" id="UP000534783">
    <property type="component" value="Unassembled WGS sequence"/>
</dbReference>
<dbReference type="Pfam" id="PF00580">
    <property type="entry name" value="UvrD-helicase"/>
    <property type="match status" value="1"/>
</dbReference>